<dbReference type="PROSITE" id="PS50113">
    <property type="entry name" value="PAC"/>
    <property type="match status" value="2"/>
</dbReference>
<keyword evidence="8" id="KW-0902">Two-component regulatory system</keyword>
<evidence type="ECO:0000313" key="13">
    <source>
        <dbReference type="Proteomes" id="UP000019184"/>
    </source>
</evidence>
<name>A0A7U7GEK7_9GAMM</name>
<dbReference type="SUPFAM" id="SSF103190">
    <property type="entry name" value="Sensory domain-like"/>
    <property type="match status" value="2"/>
</dbReference>
<dbReference type="InterPro" id="IPR000014">
    <property type="entry name" value="PAS"/>
</dbReference>
<dbReference type="InterPro" id="IPR000160">
    <property type="entry name" value="GGDEF_dom"/>
</dbReference>
<dbReference type="InterPro" id="IPR029151">
    <property type="entry name" value="Sensor-like_sf"/>
</dbReference>
<organism evidence="12 13">
    <name type="scientific">Candidatus Contendobacter odensis Run_B_J11</name>
    <dbReference type="NCBI Taxonomy" id="1400861"/>
    <lineage>
        <taxon>Bacteria</taxon>
        <taxon>Pseudomonadati</taxon>
        <taxon>Pseudomonadota</taxon>
        <taxon>Gammaproteobacteria</taxon>
        <taxon>Candidatus Competibacteraceae</taxon>
        <taxon>Candidatus Contendibacter</taxon>
    </lineage>
</organism>
<sequence>MIKGIAAMIKNFLALFLSLTVLFLGVVGYVNNAAVHSQQLIVEAAEARTVALQAQAIGIALNDIVSDLRILAGQAKTRNYLRDRDTAVLRDIEVEFLNFALHKQHYDQVRILDSDGMEIVRINDADGRPTVVPQQRLQSKANRYYFIETLRLGPGQLYVSPLDLNVENNVIEQPFKPMIRFGTPIFDQDGQKQGIVVLNYLAKVLIAELKQIGEGLLGESLLLNDEGYWLIGANPDQEWGFMYPDRHDLSFANAFPEVWQRIIVTDSGQFHSAQGLFTFTTVFPRVLSQSLAASDDATIVAARQYPWKIVSRVAPEILRARTQPTLLVLLTVIMGGLGLLALVSWMIANNHDQRLRAIATLRDSEARFRDLSAMASDWFWEQDAQFRFSYFSSTLAPTYIPPAVSLGKTRWELPIELTPEQWAAHRAVLEAHQPFREFEYCIRTDAGEAHWYSVNGQAMFDETGAFIGYRGTGRDITERKQAEEKLRRSEELLRRTGRLAKVGGWELFVCDNMPRWSAEVRRIHEVAPEYRPTFEEALNFYPLEARERIANAMRQLRDQGQTYDLELPFVTAKGHDLWVHVQGDAEIQEGQIVRLFGTFQDITESKHLEQQIKHMAQHDVLTGLPNRNLLQDRYRQTLHRAERERQRFAVLMLDLDGFKVVNDVLGHHRGDLLLQQVAERLLQCVRKTDTVCRQGGDEFVLLLGELGRWEDAARVAETVLKTINQPFALEQDEVAQVGVSIGIGCYPDDGTTLDALLKNADIAMYRAKAKGRNRYEYFAVPG</sequence>
<dbReference type="InterPro" id="IPR048760">
    <property type="entry name" value="VP0354-like_sensor_dom"/>
</dbReference>
<keyword evidence="9" id="KW-0472">Membrane</keyword>
<feature type="domain" description="PAC" evidence="10">
    <location>
        <begin position="563"/>
        <end position="614"/>
    </location>
</feature>
<dbReference type="PANTHER" id="PTHR46663">
    <property type="entry name" value="DIGUANYLATE CYCLASE DGCT-RELATED"/>
    <property type="match status" value="1"/>
</dbReference>
<dbReference type="Proteomes" id="UP000019184">
    <property type="component" value="Unassembled WGS sequence"/>
</dbReference>
<comment type="caution">
    <text evidence="12">The sequence shown here is derived from an EMBL/GenBank/DDBJ whole genome shotgun (WGS) entry which is preliminary data.</text>
</comment>
<keyword evidence="12" id="KW-0548">Nucleotidyltransferase</keyword>
<dbReference type="EMBL" id="CBTK010000270">
    <property type="protein sequence ID" value="CDH46650.1"/>
    <property type="molecule type" value="Genomic_DNA"/>
</dbReference>
<evidence type="ECO:0000256" key="2">
    <source>
        <dbReference type="ARBA" id="ARBA00004370"/>
    </source>
</evidence>
<accession>A0A7U7GEK7</accession>
<evidence type="ECO:0000256" key="8">
    <source>
        <dbReference type="ARBA" id="ARBA00023012"/>
    </source>
</evidence>
<dbReference type="Pfam" id="PF13426">
    <property type="entry name" value="PAS_9"/>
    <property type="match status" value="2"/>
</dbReference>
<evidence type="ECO:0000256" key="4">
    <source>
        <dbReference type="ARBA" id="ARBA00022679"/>
    </source>
</evidence>
<dbReference type="Gene3D" id="3.30.70.270">
    <property type="match status" value="1"/>
</dbReference>
<dbReference type="GO" id="GO:0016020">
    <property type="term" value="C:membrane"/>
    <property type="evidence" value="ECO:0007669"/>
    <property type="project" value="UniProtKB-SubCell"/>
</dbReference>
<keyword evidence="3" id="KW-0597">Phosphoprotein</keyword>
<dbReference type="EC" id="2.7.7.65" evidence="12"/>
<keyword evidence="4 12" id="KW-0808">Transferase</keyword>
<dbReference type="CDD" id="cd18773">
    <property type="entry name" value="PDC1_HK_sensor"/>
    <property type="match status" value="1"/>
</dbReference>
<keyword evidence="9" id="KW-1133">Transmembrane helix</keyword>
<dbReference type="GO" id="GO:0000160">
    <property type="term" value="P:phosphorelay signal transduction system"/>
    <property type="evidence" value="ECO:0007669"/>
    <property type="project" value="UniProtKB-KW"/>
</dbReference>
<dbReference type="InterPro" id="IPR052163">
    <property type="entry name" value="DGC-Regulatory_Protein"/>
</dbReference>
<gene>
    <name evidence="12" type="ORF">BN874_540036</name>
</gene>
<evidence type="ECO:0000256" key="3">
    <source>
        <dbReference type="ARBA" id="ARBA00022553"/>
    </source>
</evidence>
<evidence type="ECO:0000256" key="9">
    <source>
        <dbReference type="SAM" id="Phobius"/>
    </source>
</evidence>
<dbReference type="GO" id="GO:0005524">
    <property type="term" value="F:ATP binding"/>
    <property type="evidence" value="ECO:0007669"/>
    <property type="project" value="UniProtKB-KW"/>
</dbReference>
<dbReference type="CDD" id="cd01949">
    <property type="entry name" value="GGDEF"/>
    <property type="match status" value="1"/>
</dbReference>
<dbReference type="NCBIfam" id="TIGR00229">
    <property type="entry name" value="sensory_box"/>
    <property type="match status" value="1"/>
</dbReference>
<evidence type="ECO:0000256" key="5">
    <source>
        <dbReference type="ARBA" id="ARBA00022741"/>
    </source>
</evidence>
<feature type="domain" description="GGDEF" evidence="11">
    <location>
        <begin position="646"/>
        <end position="780"/>
    </location>
</feature>
<keyword evidence="7" id="KW-0067">ATP-binding</keyword>
<dbReference type="PANTHER" id="PTHR46663:SF3">
    <property type="entry name" value="SLL0267 PROTEIN"/>
    <property type="match status" value="1"/>
</dbReference>
<dbReference type="FunFam" id="3.30.70.270:FF:000001">
    <property type="entry name" value="Diguanylate cyclase domain protein"/>
    <property type="match status" value="1"/>
</dbReference>
<dbReference type="InterPro" id="IPR001610">
    <property type="entry name" value="PAC"/>
</dbReference>
<dbReference type="AlphaFoldDB" id="A0A7U7GEK7"/>
<dbReference type="GO" id="GO:0016301">
    <property type="term" value="F:kinase activity"/>
    <property type="evidence" value="ECO:0007669"/>
    <property type="project" value="UniProtKB-KW"/>
</dbReference>
<protein>
    <submittedName>
        <fullName evidence="12">Diguanylate cyclase</fullName>
        <ecNumber evidence="12">2.7.7.65</ecNumber>
    </submittedName>
</protein>
<reference evidence="12 13" key="1">
    <citation type="journal article" date="2014" name="ISME J.">
        <title>Candidatus Competibacter-lineage genomes retrieved from metagenomes reveal functional metabolic diversity.</title>
        <authorList>
            <person name="McIlroy S.J."/>
            <person name="Albertsen M."/>
            <person name="Andresen E.K."/>
            <person name="Saunders A.M."/>
            <person name="Kristiansen R."/>
            <person name="Stokholm-Bjerregaard M."/>
            <person name="Nielsen K.L."/>
            <person name="Nielsen P.H."/>
        </authorList>
    </citation>
    <scope>NUCLEOTIDE SEQUENCE [LARGE SCALE GENOMIC DNA]</scope>
    <source>
        <strain evidence="12 13">Run_B_J11</strain>
    </source>
</reference>
<keyword evidence="13" id="KW-1185">Reference proteome</keyword>
<keyword evidence="5" id="KW-0547">Nucleotide-binding</keyword>
<dbReference type="Gene3D" id="2.10.70.100">
    <property type="match status" value="1"/>
</dbReference>
<evidence type="ECO:0000313" key="12">
    <source>
        <dbReference type="EMBL" id="CDH46650.1"/>
    </source>
</evidence>
<dbReference type="Pfam" id="PF21623">
    <property type="entry name" value="HK_sensor_dom_bact"/>
    <property type="match status" value="1"/>
</dbReference>
<evidence type="ECO:0000256" key="7">
    <source>
        <dbReference type="ARBA" id="ARBA00022840"/>
    </source>
</evidence>
<dbReference type="SUPFAM" id="SSF55073">
    <property type="entry name" value="Nucleotide cyclase"/>
    <property type="match status" value="1"/>
</dbReference>
<proteinExistence type="predicted"/>
<dbReference type="GO" id="GO:0052621">
    <property type="term" value="F:diguanylate cyclase activity"/>
    <property type="evidence" value="ECO:0007669"/>
    <property type="project" value="UniProtKB-EC"/>
</dbReference>
<keyword evidence="9" id="KW-0812">Transmembrane</keyword>
<dbReference type="InterPro" id="IPR043128">
    <property type="entry name" value="Rev_trsase/Diguanyl_cyclase"/>
</dbReference>
<evidence type="ECO:0000256" key="6">
    <source>
        <dbReference type="ARBA" id="ARBA00022777"/>
    </source>
</evidence>
<evidence type="ECO:0000259" key="10">
    <source>
        <dbReference type="PROSITE" id="PS50113"/>
    </source>
</evidence>
<dbReference type="SMART" id="SM00267">
    <property type="entry name" value="GGDEF"/>
    <property type="match status" value="1"/>
</dbReference>
<dbReference type="Pfam" id="PF00990">
    <property type="entry name" value="GGDEF"/>
    <property type="match status" value="1"/>
</dbReference>
<dbReference type="NCBIfam" id="TIGR00254">
    <property type="entry name" value="GGDEF"/>
    <property type="match status" value="1"/>
</dbReference>
<comment type="subcellular location">
    <subcellularLocation>
        <location evidence="2">Membrane</location>
    </subcellularLocation>
</comment>
<dbReference type="InterPro" id="IPR000700">
    <property type="entry name" value="PAS-assoc_C"/>
</dbReference>
<dbReference type="CDD" id="cd00130">
    <property type="entry name" value="PAS"/>
    <property type="match status" value="1"/>
</dbReference>
<comment type="cofactor">
    <cofactor evidence="1">
        <name>Mg(2+)</name>
        <dbReference type="ChEBI" id="CHEBI:18420"/>
    </cofactor>
</comment>
<feature type="transmembrane region" description="Helical" evidence="9">
    <location>
        <begin position="326"/>
        <end position="348"/>
    </location>
</feature>
<evidence type="ECO:0000256" key="1">
    <source>
        <dbReference type="ARBA" id="ARBA00001946"/>
    </source>
</evidence>
<dbReference type="InterPro" id="IPR035965">
    <property type="entry name" value="PAS-like_dom_sf"/>
</dbReference>
<dbReference type="SMART" id="SM00086">
    <property type="entry name" value="PAC"/>
    <property type="match status" value="2"/>
</dbReference>
<keyword evidence="6" id="KW-0418">Kinase</keyword>
<feature type="domain" description="PAC" evidence="10">
    <location>
        <begin position="436"/>
        <end position="488"/>
    </location>
</feature>
<dbReference type="PROSITE" id="PS50887">
    <property type="entry name" value="GGDEF"/>
    <property type="match status" value="1"/>
</dbReference>
<evidence type="ECO:0000259" key="11">
    <source>
        <dbReference type="PROSITE" id="PS50887"/>
    </source>
</evidence>
<dbReference type="InterPro" id="IPR029787">
    <property type="entry name" value="Nucleotide_cyclase"/>
</dbReference>
<dbReference type="Gene3D" id="3.30.450.20">
    <property type="entry name" value="PAS domain"/>
    <property type="match status" value="4"/>
</dbReference>
<dbReference type="SUPFAM" id="SSF55785">
    <property type="entry name" value="PYP-like sensor domain (PAS domain)"/>
    <property type="match status" value="2"/>
</dbReference>